<evidence type="ECO:0000313" key="2">
    <source>
        <dbReference type="EMBL" id="TXG39303.1"/>
    </source>
</evidence>
<feature type="transmembrane region" description="Helical" evidence="1">
    <location>
        <begin position="12"/>
        <end position="30"/>
    </location>
</feature>
<dbReference type="Proteomes" id="UP000321080">
    <property type="component" value="Unassembled WGS sequence"/>
</dbReference>
<protein>
    <submittedName>
        <fullName evidence="2">Uncharacterized protein</fullName>
    </submittedName>
</protein>
<keyword evidence="1" id="KW-0812">Transmembrane</keyword>
<evidence type="ECO:0000313" key="3">
    <source>
        <dbReference type="Proteomes" id="UP000321080"/>
    </source>
</evidence>
<dbReference type="AlphaFoldDB" id="A0A5C7GLT8"/>
<dbReference type="OrthoDB" id="1452926at2"/>
<gene>
    <name evidence="2" type="ORF">FUA22_05355</name>
</gene>
<organism evidence="2 3">
    <name type="scientific">Seonamhaeicola maritimus</name>
    <dbReference type="NCBI Taxonomy" id="2591822"/>
    <lineage>
        <taxon>Bacteria</taxon>
        <taxon>Pseudomonadati</taxon>
        <taxon>Bacteroidota</taxon>
        <taxon>Flavobacteriia</taxon>
        <taxon>Flavobacteriales</taxon>
        <taxon>Flavobacteriaceae</taxon>
    </lineage>
</organism>
<keyword evidence="3" id="KW-1185">Reference proteome</keyword>
<comment type="caution">
    <text evidence="2">The sequence shown here is derived from an EMBL/GenBank/DDBJ whole genome shotgun (WGS) entry which is preliminary data.</text>
</comment>
<sequence>MRTNNGKVRSIIISVYFILIVLAIILSTVFSAFKNVTGNPMLTFFIFLFGFIALFFLVHWISKYFEYDSDGMQVVIVNKGLLLSDYLNYREYKVEFEKHNLISYKFRNFLIYKGLRLRIKNNNGNVKYVYFNVTLVSRKKRKYIRQSLRKMVRNNRKKDNS</sequence>
<feature type="transmembrane region" description="Helical" evidence="1">
    <location>
        <begin position="42"/>
        <end position="62"/>
    </location>
</feature>
<reference evidence="2 3" key="1">
    <citation type="submission" date="2019-08" db="EMBL/GenBank/DDBJ databases">
        <title>Seonamhaeicola sediminis sp. nov., isolated from marine sediment.</title>
        <authorList>
            <person name="Cao W.R."/>
        </authorList>
    </citation>
    <scope>NUCLEOTIDE SEQUENCE [LARGE SCALE GENOMIC DNA]</scope>
    <source>
        <strain evidence="2 3">1505</strain>
    </source>
</reference>
<accession>A0A5C7GLT8</accession>
<evidence type="ECO:0000256" key="1">
    <source>
        <dbReference type="SAM" id="Phobius"/>
    </source>
</evidence>
<name>A0A5C7GLT8_9FLAO</name>
<proteinExistence type="predicted"/>
<dbReference type="RefSeq" id="WP_147766873.1">
    <property type="nucleotide sequence ID" value="NZ_CANNCE010000005.1"/>
</dbReference>
<keyword evidence="1" id="KW-0472">Membrane</keyword>
<keyword evidence="1" id="KW-1133">Transmembrane helix</keyword>
<dbReference type="EMBL" id="VRKQ01000008">
    <property type="protein sequence ID" value="TXG39303.1"/>
    <property type="molecule type" value="Genomic_DNA"/>
</dbReference>